<feature type="transmembrane region" description="Helical" evidence="2">
    <location>
        <begin position="12"/>
        <end position="30"/>
    </location>
</feature>
<proteinExistence type="predicted"/>
<keyword evidence="2" id="KW-0472">Membrane</keyword>
<dbReference type="Gene3D" id="3.40.50.1820">
    <property type="entry name" value="alpha/beta hydrolase"/>
    <property type="match status" value="1"/>
</dbReference>
<dbReference type="EMBL" id="JARKIF010000009">
    <property type="protein sequence ID" value="KAJ7631227.1"/>
    <property type="molecule type" value="Genomic_DNA"/>
</dbReference>
<dbReference type="InterPro" id="IPR029058">
    <property type="entry name" value="AB_hydrolase_fold"/>
</dbReference>
<evidence type="ECO:0000259" key="3">
    <source>
        <dbReference type="Pfam" id="PF07859"/>
    </source>
</evidence>
<keyword evidence="5" id="KW-1185">Reference proteome</keyword>
<gene>
    <name evidence="4" type="ORF">FB45DRAFT_917886</name>
</gene>
<dbReference type="Pfam" id="PF07859">
    <property type="entry name" value="Abhydrolase_3"/>
    <property type="match status" value="1"/>
</dbReference>
<evidence type="ECO:0000256" key="2">
    <source>
        <dbReference type="SAM" id="Phobius"/>
    </source>
</evidence>
<dbReference type="GO" id="GO:0016787">
    <property type="term" value="F:hydrolase activity"/>
    <property type="evidence" value="ECO:0007669"/>
    <property type="project" value="UniProtKB-KW"/>
</dbReference>
<name>A0AAD7FQ14_9AGAR</name>
<comment type="caution">
    <text evidence="4">The sequence shown here is derived from an EMBL/GenBank/DDBJ whole genome shotgun (WGS) entry which is preliminary data.</text>
</comment>
<protein>
    <submittedName>
        <fullName evidence="4">Alpha beta-hydrolase</fullName>
    </submittedName>
</protein>
<dbReference type="Proteomes" id="UP001221142">
    <property type="component" value="Unassembled WGS sequence"/>
</dbReference>
<accession>A0AAD7FQ14</accession>
<reference evidence="4" key="1">
    <citation type="submission" date="2023-03" db="EMBL/GenBank/DDBJ databases">
        <title>Massive genome expansion in bonnet fungi (Mycena s.s.) driven by repeated elements and novel gene families across ecological guilds.</title>
        <authorList>
            <consortium name="Lawrence Berkeley National Laboratory"/>
            <person name="Harder C.B."/>
            <person name="Miyauchi S."/>
            <person name="Viragh M."/>
            <person name="Kuo A."/>
            <person name="Thoen E."/>
            <person name="Andreopoulos B."/>
            <person name="Lu D."/>
            <person name="Skrede I."/>
            <person name="Drula E."/>
            <person name="Henrissat B."/>
            <person name="Morin E."/>
            <person name="Kohler A."/>
            <person name="Barry K."/>
            <person name="LaButti K."/>
            <person name="Morin E."/>
            <person name="Salamov A."/>
            <person name="Lipzen A."/>
            <person name="Mereny Z."/>
            <person name="Hegedus B."/>
            <person name="Baldrian P."/>
            <person name="Stursova M."/>
            <person name="Weitz H."/>
            <person name="Taylor A."/>
            <person name="Grigoriev I.V."/>
            <person name="Nagy L.G."/>
            <person name="Martin F."/>
            <person name="Kauserud H."/>
        </authorList>
    </citation>
    <scope>NUCLEOTIDE SEQUENCE</scope>
    <source>
        <strain evidence="4">9284</strain>
    </source>
</reference>
<keyword evidence="2" id="KW-1133">Transmembrane helix</keyword>
<evidence type="ECO:0000313" key="4">
    <source>
        <dbReference type="EMBL" id="KAJ7631227.1"/>
    </source>
</evidence>
<dbReference type="PANTHER" id="PTHR48081:SF31">
    <property type="entry name" value="STERYL ACETYL HYDROLASE MUG81-RELATED"/>
    <property type="match status" value="1"/>
</dbReference>
<dbReference type="InterPro" id="IPR050300">
    <property type="entry name" value="GDXG_lipolytic_enzyme"/>
</dbReference>
<dbReference type="AlphaFoldDB" id="A0AAD7FQ14"/>
<dbReference type="SUPFAM" id="SSF53474">
    <property type="entry name" value="alpha/beta-Hydrolases"/>
    <property type="match status" value="1"/>
</dbReference>
<sequence>MAPLGLFEIVKMNVTLLQIPFFLIYVALFGRRSKRANGRPLGRVLGDETSYFVLSNLSLRQLQAISGSTLDNYKKWAKKAKIEPVVDDIAQDARLIWIGPRETENVLIYCHGGGFVGPLSDFQVEFWYRVQQGLRQSKNLKMGVAILQYSVHPVSFPAQLNQLLAAIQHVSSMGVPMSKISLAGDSAGANMLIQLISHILHPSSLVSPSPAASTLTGFAGICLISPWTLPSTDTAQQYNDSFDLLPFKCLKEWTDAYLSSIPDSHIPYVQPDTAPAGWFSGIDKITNRILITAGEKELMYPAIMRFSEMLDKSHHSDVQLNVQDNGAHCDPMFDIAAKATAPHLVEKQVTEWFAETIGAN</sequence>
<evidence type="ECO:0000256" key="1">
    <source>
        <dbReference type="ARBA" id="ARBA00022801"/>
    </source>
</evidence>
<dbReference type="InterPro" id="IPR013094">
    <property type="entry name" value="AB_hydrolase_3"/>
</dbReference>
<keyword evidence="1" id="KW-0378">Hydrolase</keyword>
<organism evidence="4 5">
    <name type="scientific">Roridomyces roridus</name>
    <dbReference type="NCBI Taxonomy" id="1738132"/>
    <lineage>
        <taxon>Eukaryota</taxon>
        <taxon>Fungi</taxon>
        <taxon>Dikarya</taxon>
        <taxon>Basidiomycota</taxon>
        <taxon>Agaricomycotina</taxon>
        <taxon>Agaricomycetes</taxon>
        <taxon>Agaricomycetidae</taxon>
        <taxon>Agaricales</taxon>
        <taxon>Marasmiineae</taxon>
        <taxon>Mycenaceae</taxon>
        <taxon>Roridomyces</taxon>
    </lineage>
</organism>
<dbReference type="PANTHER" id="PTHR48081">
    <property type="entry name" value="AB HYDROLASE SUPERFAMILY PROTEIN C4A8.06C"/>
    <property type="match status" value="1"/>
</dbReference>
<feature type="domain" description="Alpha/beta hydrolase fold-3" evidence="3">
    <location>
        <begin position="107"/>
        <end position="329"/>
    </location>
</feature>
<keyword evidence="2" id="KW-0812">Transmembrane</keyword>
<evidence type="ECO:0000313" key="5">
    <source>
        <dbReference type="Proteomes" id="UP001221142"/>
    </source>
</evidence>